<evidence type="ECO:0000313" key="3">
    <source>
        <dbReference type="EMBL" id="MBE9041105.1"/>
    </source>
</evidence>
<dbReference type="Pfam" id="PF07589">
    <property type="entry name" value="PEP-CTERM"/>
    <property type="match status" value="1"/>
</dbReference>
<reference evidence="3" key="1">
    <citation type="submission" date="2020-10" db="EMBL/GenBank/DDBJ databases">
        <authorList>
            <person name="Castelo-Branco R."/>
            <person name="Eusebio N."/>
            <person name="Adriana R."/>
            <person name="Vieira A."/>
            <person name="Brugerolle De Fraissinette N."/>
            <person name="Rezende De Castro R."/>
            <person name="Schneider M.P."/>
            <person name="Vasconcelos V."/>
            <person name="Leao P.N."/>
        </authorList>
    </citation>
    <scope>NUCLEOTIDE SEQUENCE</scope>
    <source>
        <strain evidence="3">LEGE 11467</strain>
    </source>
</reference>
<feature type="domain" description="Ice-binding protein C-terminal" evidence="2">
    <location>
        <begin position="276"/>
        <end position="300"/>
    </location>
</feature>
<accession>A0A928W0M0</accession>
<evidence type="ECO:0000259" key="2">
    <source>
        <dbReference type="Pfam" id="PF07589"/>
    </source>
</evidence>
<name>A0A928W0M0_9CYAN</name>
<dbReference type="NCBIfam" id="TIGR02595">
    <property type="entry name" value="PEP_CTERM"/>
    <property type="match status" value="1"/>
</dbReference>
<keyword evidence="1" id="KW-0732">Signal</keyword>
<dbReference type="EMBL" id="JADEXN010000152">
    <property type="protein sequence ID" value="MBE9041105.1"/>
    <property type="molecule type" value="Genomic_DNA"/>
</dbReference>
<keyword evidence="4" id="KW-1185">Reference proteome</keyword>
<dbReference type="AlphaFoldDB" id="A0A928W0M0"/>
<dbReference type="RefSeq" id="WP_264321334.1">
    <property type="nucleotide sequence ID" value="NZ_JADEXN010000152.1"/>
</dbReference>
<feature type="chain" id="PRO_5036723363" evidence="1">
    <location>
        <begin position="26"/>
        <end position="306"/>
    </location>
</feature>
<organism evidence="3 4">
    <name type="scientific">Zarconia navalis LEGE 11467</name>
    <dbReference type="NCBI Taxonomy" id="1828826"/>
    <lineage>
        <taxon>Bacteria</taxon>
        <taxon>Bacillati</taxon>
        <taxon>Cyanobacteriota</taxon>
        <taxon>Cyanophyceae</taxon>
        <taxon>Oscillatoriophycideae</taxon>
        <taxon>Oscillatoriales</taxon>
        <taxon>Oscillatoriales incertae sedis</taxon>
        <taxon>Zarconia</taxon>
        <taxon>Zarconia navalis</taxon>
    </lineage>
</organism>
<evidence type="ECO:0000256" key="1">
    <source>
        <dbReference type="SAM" id="SignalP"/>
    </source>
</evidence>
<sequence>MKVKQSSIVFGLLAGGVLSSSIAPAAQAGTFTMTARDVVEAECLGSTVCDNVGTDDFFKVTAGSTEDAYKELSGKSVHGVLGLGVSSNGGETVFETGKGVKTDKNHAVKSGDNVDSWGEVDKDEFLKINFDGPGILKQLDLSALYHATLDENGEPEVGEDGKIVRGDFGDRVFEAVKVTANVFGGGVLEGLLKITGDTTATWTTGGDTVQAINLSPSASGGGGSFSVANLFGNSLLTGLNLTPDSEFGRYTIQDSDFTLSKIVVEQTGDVKGVSTSVPEPGTVSALFGLAAAAGLKLRRRPEGDAA</sequence>
<protein>
    <submittedName>
        <fullName evidence="3">PEP-CTERM sorting domain-containing protein</fullName>
    </submittedName>
</protein>
<comment type="caution">
    <text evidence="3">The sequence shown here is derived from an EMBL/GenBank/DDBJ whole genome shotgun (WGS) entry which is preliminary data.</text>
</comment>
<dbReference type="InterPro" id="IPR013424">
    <property type="entry name" value="Ice-binding_C"/>
</dbReference>
<proteinExistence type="predicted"/>
<dbReference type="Proteomes" id="UP000621799">
    <property type="component" value="Unassembled WGS sequence"/>
</dbReference>
<evidence type="ECO:0000313" key="4">
    <source>
        <dbReference type="Proteomes" id="UP000621799"/>
    </source>
</evidence>
<gene>
    <name evidence="3" type="ORF">IQ235_09975</name>
</gene>
<feature type="signal peptide" evidence="1">
    <location>
        <begin position="1"/>
        <end position="25"/>
    </location>
</feature>